<dbReference type="AlphaFoldDB" id="A0AAN9KBP6"/>
<feature type="region of interest" description="Disordered" evidence="1">
    <location>
        <begin position="1"/>
        <end position="23"/>
    </location>
</feature>
<keyword evidence="3" id="KW-1185">Reference proteome</keyword>
<feature type="compositionally biased region" description="Basic and acidic residues" evidence="1">
    <location>
        <begin position="10"/>
        <end position="21"/>
    </location>
</feature>
<comment type="caution">
    <text evidence="2">The sequence shown here is derived from an EMBL/GenBank/DDBJ whole genome shotgun (WGS) entry which is preliminary data.</text>
</comment>
<evidence type="ECO:0000313" key="2">
    <source>
        <dbReference type="EMBL" id="KAK7314550.1"/>
    </source>
</evidence>
<accession>A0AAN9KBP6</accession>
<evidence type="ECO:0000256" key="1">
    <source>
        <dbReference type="SAM" id="MobiDB-lite"/>
    </source>
</evidence>
<protein>
    <submittedName>
        <fullName evidence="2">Uncharacterized protein</fullName>
    </submittedName>
</protein>
<dbReference type="EMBL" id="JAYMYQ010000008">
    <property type="protein sequence ID" value="KAK7314550.1"/>
    <property type="molecule type" value="Genomic_DNA"/>
</dbReference>
<dbReference type="Proteomes" id="UP001367508">
    <property type="component" value="Unassembled WGS sequence"/>
</dbReference>
<name>A0AAN9KBP6_CANGL</name>
<sequence>MRRKRKKKKTTGDEPKSEKDGFSSSEVLICQELESYAQVFIVILIYGQGPRRMSILEMKLCKDGLVLPSLSLQMDWFFQFRRFEDDRSSKDASWFSRRPYPYEVHEQAKV</sequence>
<proteinExistence type="predicted"/>
<reference evidence="2 3" key="1">
    <citation type="submission" date="2024-01" db="EMBL/GenBank/DDBJ databases">
        <title>The genomes of 5 underutilized Papilionoideae crops provide insights into root nodulation and disease resistanc.</title>
        <authorList>
            <person name="Jiang F."/>
        </authorList>
    </citation>
    <scope>NUCLEOTIDE SEQUENCE [LARGE SCALE GENOMIC DNA]</scope>
    <source>
        <strain evidence="2">LVBAO_FW01</strain>
        <tissue evidence="2">Leaves</tissue>
    </source>
</reference>
<evidence type="ECO:0000313" key="3">
    <source>
        <dbReference type="Proteomes" id="UP001367508"/>
    </source>
</evidence>
<organism evidence="2 3">
    <name type="scientific">Canavalia gladiata</name>
    <name type="common">Sword bean</name>
    <name type="synonym">Dolichos gladiatus</name>
    <dbReference type="NCBI Taxonomy" id="3824"/>
    <lineage>
        <taxon>Eukaryota</taxon>
        <taxon>Viridiplantae</taxon>
        <taxon>Streptophyta</taxon>
        <taxon>Embryophyta</taxon>
        <taxon>Tracheophyta</taxon>
        <taxon>Spermatophyta</taxon>
        <taxon>Magnoliopsida</taxon>
        <taxon>eudicotyledons</taxon>
        <taxon>Gunneridae</taxon>
        <taxon>Pentapetalae</taxon>
        <taxon>rosids</taxon>
        <taxon>fabids</taxon>
        <taxon>Fabales</taxon>
        <taxon>Fabaceae</taxon>
        <taxon>Papilionoideae</taxon>
        <taxon>50 kb inversion clade</taxon>
        <taxon>NPAAA clade</taxon>
        <taxon>indigoferoid/millettioid clade</taxon>
        <taxon>Phaseoleae</taxon>
        <taxon>Canavalia</taxon>
    </lineage>
</organism>
<gene>
    <name evidence="2" type="ORF">VNO77_33076</name>
</gene>